<evidence type="ECO:0000313" key="2">
    <source>
        <dbReference type="EMBL" id="VUX31740.1"/>
    </source>
</evidence>
<reference evidence="2 3" key="1">
    <citation type="submission" date="2019-07" db="EMBL/GenBank/DDBJ databases">
        <authorList>
            <person name="Hibberd C M."/>
            <person name="Gehrig L. J."/>
            <person name="Chang H.-W."/>
            <person name="Venkatesh S."/>
        </authorList>
    </citation>
    <scope>NUCLEOTIDE SEQUENCE [LARGE SCALE GENOMIC DNA]</scope>
    <source>
        <strain evidence="2">Bifidobacterium_longum_subsp_infantis_JG_Bg463</strain>
    </source>
</reference>
<dbReference type="RefSeq" id="WP_144099295.1">
    <property type="nucleotide sequence ID" value="NZ_CABHND010000034.1"/>
</dbReference>
<gene>
    <name evidence="2" type="ORF">BLJG463_00963</name>
</gene>
<dbReference type="Pfam" id="PF04230">
    <property type="entry name" value="PS_pyruv_trans"/>
    <property type="match status" value="1"/>
</dbReference>
<accession>A0A564VGY0</accession>
<dbReference type="Proteomes" id="UP000345266">
    <property type="component" value="Unassembled WGS sequence"/>
</dbReference>
<evidence type="ECO:0000313" key="3">
    <source>
        <dbReference type="Proteomes" id="UP000345266"/>
    </source>
</evidence>
<organism evidence="2 3">
    <name type="scientific">Bifidobacterium longum subsp. infantis</name>
    <dbReference type="NCBI Taxonomy" id="1682"/>
    <lineage>
        <taxon>Bacteria</taxon>
        <taxon>Bacillati</taxon>
        <taxon>Actinomycetota</taxon>
        <taxon>Actinomycetes</taxon>
        <taxon>Bifidobacteriales</taxon>
        <taxon>Bifidobacteriaceae</taxon>
        <taxon>Bifidobacterium</taxon>
    </lineage>
</organism>
<name>A0A564VGY0_BIFLI</name>
<dbReference type="EMBL" id="CABHNT010000020">
    <property type="protein sequence ID" value="VUX31740.1"/>
    <property type="molecule type" value="Genomic_DNA"/>
</dbReference>
<proteinExistence type="predicted"/>
<protein>
    <submittedName>
        <fullName evidence="2">Polysaccharide pyruvyl transferase</fullName>
    </submittedName>
</protein>
<feature type="domain" description="Polysaccharide pyruvyl transferase" evidence="1">
    <location>
        <begin position="66"/>
        <end position="252"/>
    </location>
</feature>
<evidence type="ECO:0000259" key="1">
    <source>
        <dbReference type="Pfam" id="PF04230"/>
    </source>
</evidence>
<dbReference type="InterPro" id="IPR007345">
    <property type="entry name" value="Polysacch_pyruvyl_Trfase"/>
</dbReference>
<sequence>MDLMSKLKQVLPVSSRSFHSDINQLKSDVDEMQGQLTHIQSVLETVHHDVVHESAYYLFAEPGYPNYGDELIAREWIKYLAERCPTVPVYLDCARPGPAAAILEGLHPHLVVTDTVARLSHENTAAENDETTCSIASHVYDAIDDESQSARYAAGIRLIRNKTRGAHILGGGWLNSQWKENLARLAAVDWFRDNGIPAIGTGLGLVPLDEQDRDYVSKVLSKMNALSCRDTSSRQLLPADDNRFTLSVDDCFVNGLDGVYTSKTELPQVMICVQSDFVQDRDVLMKHVEAILQHWQIPENEEIGIVECMPYGDNPIFYYLRDIGRKVTLFSTQSLLDEGFPAIPGQLWISTRYHPHLLAAARGCSGVFISPDTAYYGVKHQAVLDMGSHWVNAAIGDPIPQAGNGFEHPDAMVRQYRDAVRASASALYGLSR</sequence>
<dbReference type="AlphaFoldDB" id="A0A564VGY0"/>
<dbReference type="GO" id="GO:0016740">
    <property type="term" value="F:transferase activity"/>
    <property type="evidence" value="ECO:0007669"/>
    <property type="project" value="UniProtKB-KW"/>
</dbReference>
<keyword evidence="2" id="KW-0808">Transferase</keyword>